<dbReference type="EMBL" id="SHSP01000021">
    <property type="protein sequence ID" value="TCF30082.1"/>
    <property type="molecule type" value="Genomic_DNA"/>
</dbReference>
<evidence type="ECO:0000313" key="8">
    <source>
        <dbReference type="Proteomes" id="UP000293319"/>
    </source>
</evidence>
<dbReference type="Proteomes" id="UP000292932">
    <property type="component" value="Unassembled WGS sequence"/>
</dbReference>
<evidence type="ECO:0000313" key="7">
    <source>
        <dbReference type="Proteomes" id="UP000292932"/>
    </source>
</evidence>
<dbReference type="AlphaFoldDB" id="A0A4R0TNW9"/>
<proteinExistence type="predicted"/>
<organism evidence="3 6">
    <name type="scientific">Bifidobacterium longum subsp. longum</name>
    <dbReference type="NCBI Taxonomy" id="1679"/>
    <lineage>
        <taxon>Bacteria</taxon>
        <taxon>Bacillati</taxon>
        <taxon>Actinomycetota</taxon>
        <taxon>Actinomycetes</taxon>
        <taxon>Bifidobacteriales</taxon>
        <taxon>Bifidobacteriaceae</taxon>
        <taxon>Bifidobacterium</taxon>
    </lineage>
</organism>
<name>A0A4R0TNW9_BIFLL</name>
<evidence type="ECO:0000313" key="3">
    <source>
        <dbReference type="EMBL" id="TCE95770.1"/>
    </source>
</evidence>
<reference evidence="5 6" key="1">
    <citation type="journal article" date="2018" name="Sci. Rep.">
        <title>Genomic diversity and distribution of Bifidobacterium longum subsp. longum across the human lifespan.</title>
        <authorList>
            <person name="Odamaki T."/>
            <person name="Bottacini F."/>
            <person name="Kato K."/>
            <person name="Mitsuyama E."/>
            <person name="Yoshida K."/>
            <person name="Horigome A."/>
            <person name="Xiao J.Z."/>
            <person name="van Sinderen D."/>
        </authorList>
    </citation>
    <scope>NUCLEOTIDE SEQUENCE [LARGE SCALE GENOMIC DNA]</scope>
    <source>
        <strain evidence="1 5">MCC10008</strain>
        <strain evidence="2 8">MCC10044</strain>
        <strain evidence="3 6">MCC10076</strain>
        <strain evidence="4 7">MCC10096</strain>
    </source>
</reference>
<accession>A0A4R0TNW9</accession>
<reference evidence="3" key="2">
    <citation type="submission" date="2019-02" db="EMBL/GenBank/DDBJ databases">
        <authorList>
            <person name="Odamaki T."/>
        </authorList>
    </citation>
    <scope>NUCLEOTIDE SEQUENCE</scope>
    <source>
        <strain evidence="1">MCC10008</strain>
        <strain evidence="2">MCC10044</strain>
        <strain evidence="3">MCC10076</strain>
        <strain evidence="4">MCC10096</strain>
    </source>
</reference>
<protein>
    <submittedName>
        <fullName evidence="3">Transposase</fullName>
    </submittedName>
</protein>
<dbReference type="EMBL" id="SHRX01000034">
    <property type="protein sequence ID" value="TCE95770.1"/>
    <property type="molecule type" value="Genomic_DNA"/>
</dbReference>
<dbReference type="Proteomes" id="UP000292241">
    <property type="component" value="Unassembled WGS sequence"/>
</dbReference>
<sequence>MQRCPNESKAAYMALFSRIPAPDVLITNGLRGAESACREIWPSTRIRRCLVHVQRNTRTDLTFQTSFRRSHYSTF</sequence>
<dbReference type="EMBL" id="SHQV01000026">
    <property type="protein sequence ID" value="TCE42755.1"/>
    <property type="molecule type" value="Genomic_DNA"/>
</dbReference>
<evidence type="ECO:0000313" key="4">
    <source>
        <dbReference type="EMBL" id="TCF30082.1"/>
    </source>
</evidence>
<evidence type="ECO:0000313" key="6">
    <source>
        <dbReference type="Proteomes" id="UP000292751"/>
    </source>
</evidence>
<dbReference type="Proteomes" id="UP000292751">
    <property type="component" value="Unassembled WGS sequence"/>
</dbReference>
<comment type="caution">
    <text evidence="3">The sequence shown here is derived from an EMBL/GenBank/DDBJ whole genome shotgun (WGS) entry which is preliminary data.</text>
</comment>
<dbReference type="EMBL" id="SHPR01000045">
    <property type="protein sequence ID" value="TCD82376.1"/>
    <property type="molecule type" value="Genomic_DNA"/>
</dbReference>
<evidence type="ECO:0000313" key="2">
    <source>
        <dbReference type="EMBL" id="TCE42755.1"/>
    </source>
</evidence>
<evidence type="ECO:0000313" key="1">
    <source>
        <dbReference type="EMBL" id="TCD82376.1"/>
    </source>
</evidence>
<dbReference type="Proteomes" id="UP000293319">
    <property type="component" value="Unassembled WGS sequence"/>
</dbReference>
<evidence type="ECO:0000313" key="5">
    <source>
        <dbReference type="Proteomes" id="UP000292241"/>
    </source>
</evidence>
<gene>
    <name evidence="1" type="ORF">MCC10008_1864</name>
    <name evidence="2" type="ORF">MCC10044_1909</name>
    <name evidence="3" type="ORF">MCC10076_2069</name>
    <name evidence="4" type="ORF">MCC10096_2068</name>
</gene>